<proteinExistence type="inferred from homology"/>
<evidence type="ECO:0000313" key="6">
    <source>
        <dbReference type="Proteomes" id="UP000287447"/>
    </source>
</evidence>
<comment type="caution">
    <text evidence="5">The sequence shown here is derived from an EMBL/GenBank/DDBJ whole genome shotgun (WGS) entry which is preliminary data.</text>
</comment>
<comment type="similarity">
    <text evidence="1">Belongs to the SdhE FAD assembly factor family.</text>
</comment>
<dbReference type="SUPFAM" id="SSF109910">
    <property type="entry name" value="YgfY-like"/>
    <property type="match status" value="1"/>
</dbReference>
<keyword evidence="6" id="KW-1185">Reference proteome</keyword>
<feature type="compositionally biased region" description="Basic and acidic residues" evidence="4">
    <location>
        <begin position="21"/>
        <end position="33"/>
    </location>
</feature>
<dbReference type="OrthoDB" id="9807264at2"/>
<dbReference type="InterPro" id="IPR036714">
    <property type="entry name" value="SDH_sf"/>
</dbReference>
<sequence>MKEQRVSNGQDNTGSSASNDNRVDPESGEETERVRRLKRIRFRSWHRGIKEMDILMGGFADKYLAELTDEELDAFETVMTVPDQELYAMLVRDAPHWPELDEGMMARLMAYSRRES</sequence>
<evidence type="ECO:0000313" key="5">
    <source>
        <dbReference type="EMBL" id="RVU39438.1"/>
    </source>
</evidence>
<keyword evidence="3" id="KW-0143">Chaperone</keyword>
<accession>A0A437QY30</accession>
<dbReference type="PANTHER" id="PTHR12469">
    <property type="entry name" value="PROTEIN EMI5 HOMOLOG, MITOCHONDRIAL"/>
    <property type="match status" value="1"/>
</dbReference>
<gene>
    <name evidence="5" type="ORF">EOI86_09430</name>
</gene>
<dbReference type="PANTHER" id="PTHR12469:SF2">
    <property type="entry name" value="SUCCINATE DEHYDROGENASE ASSEMBLY FACTOR 2, MITOCHONDRIAL"/>
    <property type="match status" value="1"/>
</dbReference>
<evidence type="ECO:0000256" key="3">
    <source>
        <dbReference type="ARBA" id="ARBA00023186"/>
    </source>
</evidence>
<feature type="region of interest" description="Disordered" evidence="4">
    <location>
        <begin position="1"/>
        <end position="33"/>
    </location>
</feature>
<dbReference type="InterPro" id="IPR005631">
    <property type="entry name" value="SDH"/>
</dbReference>
<dbReference type="Pfam" id="PF03937">
    <property type="entry name" value="Sdh5"/>
    <property type="match status" value="1"/>
</dbReference>
<dbReference type="Gene3D" id="1.10.150.250">
    <property type="entry name" value="Flavinator of succinate dehydrogenase"/>
    <property type="match status" value="1"/>
</dbReference>
<evidence type="ECO:0000256" key="2">
    <source>
        <dbReference type="ARBA" id="ARBA00019418"/>
    </source>
</evidence>
<name>A0A437QY30_9PROT</name>
<organism evidence="5 6">
    <name type="scientific">Hwanghaeella grinnelliae</name>
    <dbReference type="NCBI Taxonomy" id="2500179"/>
    <lineage>
        <taxon>Bacteria</taxon>
        <taxon>Pseudomonadati</taxon>
        <taxon>Pseudomonadota</taxon>
        <taxon>Alphaproteobacteria</taxon>
        <taxon>Rhodospirillales</taxon>
        <taxon>Rhodospirillaceae</taxon>
        <taxon>Hwanghaeella</taxon>
    </lineage>
</organism>
<dbReference type="AlphaFoldDB" id="A0A437QY30"/>
<evidence type="ECO:0000256" key="1">
    <source>
        <dbReference type="ARBA" id="ARBA00008571"/>
    </source>
</evidence>
<feature type="compositionally biased region" description="Polar residues" evidence="4">
    <location>
        <begin position="1"/>
        <end position="20"/>
    </location>
</feature>
<dbReference type="EMBL" id="SADE01000001">
    <property type="protein sequence ID" value="RVU39438.1"/>
    <property type="molecule type" value="Genomic_DNA"/>
</dbReference>
<protein>
    <recommendedName>
        <fullName evidence="2">FAD assembly factor SdhE</fullName>
    </recommendedName>
</protein>
<reference evidence="6" key="1">
    <citation type="submission" date="2019-01" db="EMBL/GenBank/DDBJ databases">
        <title>Gri0909 isolated from a small marine red alga.</title>
        <authorList>
            <person name="Kim J."/>
            <person name="Jeong S.E."/>
            <person name="Jeon C.O."/>
        </authorList>
    </citation>
    <scope>NUCLEOTIDE SEQUENCE [LARGE SCALE GENOMIC DNA]</scope>
    <source>
        <strain evidence="6">Gri0909</strain>
    </source>
</reference>
<evidence type="ECO:0000256" key="4">
    <source>
        <dbReference type="SAM" id="MobiDB-lite"/>
    </source>
</evidence>
<dbReference type="Proteomes" id="UP000287447">
    <property type="component" value="Unassembled WGS sequence"/>
</dbReference>
<dbReference type="GO" id="GO:0006099">
    <property type="term" value="P:tricarboxylic acid cycle"/>
    <property type="evidence" value="ECO:0007669"/>
    <property type="project" value="TreeGrafter"/>
</dbReference>